<dbReference type="GO" id="GO:0003725">
    <property type="term" value="F:double-stranded RNA binding"/>
    <property type="evidence" value="ECO:0007669"/>
    <property type="project" value="TreeGrafter"/>
</dbReference>
<name>A0A8J1KXU5_XENLA</name>
<dbReference type="Gene3D" id="3.30.160.60">
    <property type="entry name" value="Classic Zinc Finger"/>
    <property type="match status" value="1"/>
</dbReference>
<accession>A0A8J1KXU5</accession>
<dbReference type="PANTHER" id="PTHR45762:SF10">
    <property type="entry name" value="C2H2-TYPE DOMAIN-CONTAINING PROTEIN"/>
    <property type="match status" value="1"/>
</dbReference>
<proteinExistence type="predicted"/>
<feature type="region of interest" description="Disordered" evidence="1">
    <location>
        <begin position="356"/>
        <end position="380"/>
    </location>
</feature>
<feature type="compositionally biased region" description="Acidic residues" evidence="1">
    <location>
        <begin position="361"/>
        <end position="377"/>
    </location>
</feature>
<dbReference type="OrthoDB" id="5877502at2759"/>
<reference evidence="3" key="1">
    <citation type="submission" date="2025-08" db="UniProtKB">
        <authorList>
            <consortium name="RefSeq"/>
        </authorList>
    </citation>
    <scope>IDENTIFICATION</scope>
    <source>
        <strain evidence="3">J_2021</strain>
        <tissue evidence="3">Erythrocytes</tissue>
    </source>
</reference>
<feature type="region of interest" description="Disordered" evidence="1">
    <location>
        <begin position="243"/>
        <end position="276"/>
    </location>
</feature>
<protein>
    <submittedName>
        <fullName evidence="3">Uncharacterized protein LOC108719053 isoform X1</fullName>
    </submittedName>
</protein>
<dbReference type="PANTHER" id="PTHR45762">
    <property type="entry name" value="ZINC FINGER RNA-BINDING PROTEIN"/>
    <property type="match status" value="1"/>
</dbReference>
<dbReference type="GO" id="GO:0003727">
    <property type="term" value="F:single-stranded RNA binding"/>
    <property type="evidence" value="ECO:0007669"/>
    <property type="project" value="TreeGrafter"/>
</dbReference>
<evidence type="ECO:0000256" key="1">
    <source>
        <dbReference type="SAM" id="MobiDB-lite"/>
    </source>
</evidence>
<gene>
    <name evidence="3" type="primary">LOC108719053</name>
</gene>
<organism evidence="2 3">
    <name type="scientific">Xenopus laevis</name>
    <name type="common">African clawed frog</name>
    <dbReference type="NCBI Taxonomy" id="8355"/>
    <lineage>
        <taxon>Eukaryota</taxon>
        <taxon>Metazoa</taxon>
        <taxon>Chordata</taxon>
        <taxon>Craniata</taxon>
        <taxon>Vertebrata</taxon>
        <taxon>Euteleostomi</taxon>
        <taxon>Amphibia</taxon>
        <taxon>Batrachia</taxon>
        <taxon>Anura</taxon>
        <taxon>Pipoidea</taxon>
        <taxon>Pipidae</taxon>
        <taxon>Xenopodinae</taxon>
        <taxon>Xenopus</taxon>
        <taxon>Xenopus</taxon>
    </lineage>
</organism>
<evidence type="ECO:0000313" key="3">
    <source>
        <dbReference type="RefSeq" id="XP_041422137.1"/>
    </source>
</evidence>
<evidence type="ECO:0000313" key="2">
    <source>
        <dbReference type="Proteomes" id="UP000186698"/>
    </source>
</evidence>
<dbReference type="AlphaFoldDB" id="A0A8J1KXU5"/>
<dbReference type="Proteomes" id="UP000186698">
    <property type="component" value="Chromosome 6L"/>
</dbReference>
<feature type="compositionally biased region" description="Basic and acidic residues" evidence="1">
    <location>
        <begin position="243"/>
        <end position="266"/>
    </location>
</feature>
<dbReference type="RefSeq" id="XP_041422137.1">
    <property type="nucleotide sequence ID" value="XM_041566203.1"/>
</dbReference>
<keyword evidence="2" id="KW-1185">Reference proteome</keyword>
<dbReference type="GeneID" id="108719053"/>
<dbReference type="KEGG" id="xla:108719053"/>
<sequence length="672" mass="75895">MAGKKEKISTSVEKAIFCKVCHVACVCEASLETHLEGEDHKMMEVCDADKSSLDKYTSLEDYVLSLKRKEPLIGLQYIVQINSDVSSQTAFQCNLCLKKGPLYCIIQHLKSFKHRLNYIRKKYMHILPLYGKNTPFYEQELILRERAKEIEQSEGSDKMKISFTTITTGVYKDDFWKFNLIRHQKISALNENILNLADQQEAILKYVDSFTITSQEEANMVQDLTDNLEAAVQVFNQYTKQSRTETSDSYKKGKKRESKDREYSEKKGHKSRKMKSLWNENQTYSAAIASCSDEVIHPDTDENSASGEEFKERSKARRLSLDILSSFTLFSEAASEFKSQNRKAIQDKQQVSPCTSVSVSEEIEESSFDTEVPEADDENKNIKTSEQIQSRPAWVCRTKSTGYRNTKLESLFAKDASSETTSTPFKWGSTFTSSSASANINSADEKSKRRNSTDLLSSFTLFNRGSTDQTLTSDPLSTYFSFTGKILKTFPSQFSDDNSNNSHKGKDNCEEKDLDAHEIDFCAVDSSCSISCDMDADVTPVKDKMCILATHNNVSHPLGYIEKTKETNQIKAVQCADFQLDTDEQTKKDEELCKKSCTRYPDIQDSTTSTPQANSAHTESTPLTPELLQLLKGKDVNLIIETLKTISPFYPALQKVNLEELAKVISETGALE</sequence>
<dbReference type="GO" id="GO:0071011">
    <property type="term" value="C:precatalytic spliceosome"/>
    <property type="evidence" value="ECO:0007669"/>
    <property type="project" value="TreeGrafter"/>
</dbReference>